<keyword evidence="2" id="KW-0378">Hydrolase</keyword>
<feature type="non-terminal residue" evidence="6">
    <location>
        <position position="189"/>
    </location>
</feature>
<dbReference type="EMBL" id="BART01031438">
    <property type="protein sequence ID" value="GAH14416.1"/>
    <property type="molecule type" value="Genomic_DNA"/>
</dbReference>
<evidence type="ECO:0000256" key="3">
    <source>
        <dbReference type="ARBA" id="ARBA00023004"/>
    </source>
</evidence>
<protein>
    <recommendedName>
        <fullName evidence="5">Calcineurin-like phosphoesterase domain-containing protein</fullName>
    </recommendedName>
</protein>
<evidence type="ECO:0000256" key="4">
    <source>
        <dbReference type="ARBA" id="ARBA00025742"/>
    </source>
</evidence>
<evidence type="ECO:0000313" key="6">
    <source>
        <dbReference type="EMBL" id="GAH14416.1"/>
    </source>
</evidence>
<evidence type="ECO:0000259" key="5">
    <source>
        <dbReference type="Pfam" id="PF00149"/>
    </source>
</evidence>
<dbReference type="InterPro" id="IPR050884">
    <property type="entry name" value="CNP_phosphodiesterase-III"/>
</dbReference>
<name>X1D0S4_9ZZZZ</name>
<organism evidence="6">
    <name type="scientific">marine sediment metagenome</name>
    <dbReference type="NCBI Taxonomy" id="412755"/>
    <lineage>
        <taxon>unclassified sequences</taxon>
        <taxon>metagenomes</taxon>
        <taxon>ecological metagenomes</taxon>
    </lineage>
</organism>
<evidence type="ECO:0000256" key="2">
    <source>
        <dbReference type="ARBA" id="ARBA00022801"/>
    </source>
</evidence>
<dbReference type="SUPFAM" id="SSF56300">
    <property type="entry name" value="Metallo-dependent phosphatases"/>
    <property type="match status" value="1"/>
</dbReference>
<keyword evidence="1" id="KW-0479">Metal-binding</keyword>
<keyword evidence="3" id="KW-0408">Iron</keyword>
<dbReference type="AlphaFoldDB" id="X1D0S4"/>
<sequence length="189" mass="21620">MISEKSFKINPKEKLESKKRLVIISDTHISRYGGAFNLHAFNVGMEKVNKIKDASVYLHLGDITAFGTLLDFEYALEQFKKFEPLSKSPQMVFLIGNHDAMNVGYLLFEEMIGSRHYTYEDDDIYIYGIDSTKPDLPGGIIHHSIIESVRKKLEKPERENKFKVVCFHHQLIPIPNTGKERSAIDDSGD</sequence>
<feature type="domain" description="Calcineurin-like phosphoesterase" evidence="5">
    <location>
        <begin position="20"/>
        <end position="172"/>
    </location>
</feature>
<dbReference type="Gene3D" id="3.60.21.10">
    <property type="match status" value="1"/>
</dbReference>
<comment type="caution">
    <text evidence="6">The sequence shown here is derived from an EMBL/GenBank/DDBJ whole genome shotgun (WGS) entry which is preliminary data.</text>
</comment>
<accession>X1D0S4</accession>
<dbReference type="Pfam" id="PF00149">
    <property type="entry name" value="Metallophos"/>
    <property type="match status" value="1"/>
</dbReference>
<proteinExistence type="inferred from homology"/>
<dbReference type="PANTHER" id="PTHR42988">
    <property type="entry name" value="PHOSPHOHYDROLASE"/>
    <property type="match status" value="1"/>
</dbReference>
<gene>
    <name evidence="6" type="ORF">S01H4_54612</name>
</gene>
<reference evidence="6" key="1">
    <citation type="journal article" date="2014" name="Front. Microbiol.">
        <title>High frequency of phylogenetically diverse reductive dehalogenase-homologous genes in deep subseafloor sedimentary metagenomes.</title>
        <authorList>
            <person name="Kawai M."/>
            <person name="Futagami T."/>
            <person name="Toyoda A."/>
            <person name="Takaki Y."/>
            <person name="Nishi S."/>
            <person name="Hori S."/>
            <person name="Arai W."/>
            <person name="Tsubouchi T."/>
            <person name="Morono Y."/>
            <person name="Uchiyama I."/>
            <person name="Ito T."/>
            <person name="Fujiyama A."/>
            <person name="Inagaki F."/>
            <person name="Takami H."/>
        </authorList>
    </citation>
    <scope>NUCLEOTIDE SEQUENCE</scope>
    <source>
        <strain evidence="6">Expedition CK06-06</strain>
    </source>
</reference>
<comment type="similarity">
    <text evidence="4">Belongs to the cyclic nucleotide phosphodiesterase class-III family.</text>
</comment>
<evidence type="ECO:0000256" key="1">
    <source>
        <dbReference type="ARBA" id="ARBA00022723"/>
    </source>
</evidence>
<dbReference type="InterPro" id="IPR029052">
    <property type="entry name" value="Metallo-depent_PP-like"/>
</dbReference>
<dbReference type="PANTHER" id="PTHR42988:SF2">
    <property type="entry name" value="CYCLIC NUCLEOTIDE PHOSPHODIESTERASE CBUA0032-RELATED"/>
    <property type="match status" value="1"/>
</dbReference>
<dbReference type="GO" id="GO:0016787">
    <property type="term" value="F:hydrolase activity"/>
    <property type="evidence" value="ECO:0007669"/>
    <property type="project" value="UniProtKB-KW"/>
</dbReference>
<dbReference type="GO" id="GO:0046872">
    <property type="term" value="F:metal ion binding"/>
    <property type="evidence" value="ECO:0007669"/>
    <property type="project" value="UniProtKB-KW"/>
</dbReference>
<dbReference type="InterPro" id="IPR004843">
    <property type="entry name" value="Calcineurin-like_PHP"/>
</dbReference>